<proteinExistence type="predicted"/>
<keyword evidence="4" id="KW-1185">Reference proteome</keyword>
<feature type="domain" description="DUF2326" evidence="2">
    <location>
        <begin position="223"/>
        <end position="357"/>
    </location>
</feature>
<evidence type="ECO:0000313" key="3">
    <source>
        <dbReference type="EMBL" id="GAA4182268.1"/>
    </source>
</evidence>
<sequence length="357" mass="41138">MADLENERVRLSSERERLEAQVANFKVVPEYRAVETAARNLTRRMRELANESSILSQMIEKYELQMETESAEDLNKVRQIYADVGLLFPDRLNRELEQVLEFHTTVTRHRREYLSNEIIRLRSQVDQIQLQLSRLDTERSEQMQLLSDGGAVEELGNLQFRLGRTLERLHETDKKLAGLETVAIDEATIASDRQALLSRAVIDRAERRPRWSAVIAKFVEATDHLYEESGALNFGLNENGFTFETKMPRQRSGGVENMAIFAYDLALTQVWSTRENHPAFLIHDSILYEGVDERQIALALQYAMTKGEACGFQYLALINSDNIPRADLAELGLNWRNHVRLELKDDDPAHTLLGYRF</sequence>
<accession>A0ABP8ADN5</accession>
<name>A0ABP8ADN5_9ACTN</name>
<evidence type="ECO:0000313" key="4">
    <source>
        <dbReference type="Proteomes" id="UP001501251"/>
    </source>
</evidence>
<organism evidence="3 4">
    <name type="scientific">Streptosporangium oxazolinicum</name>
    <dbReference type="NCBI Taxonomy" id="909287"/>
    <lineage>
        <taxon>Bacteria</taxon>
        <taxon>Bacillati</taxon>
        <taxon>Actinomycetota</taxon>
        <taxon>Actinomycetes</taxon>
        <taxon>Streptosporangiales</taxon>
        <taxon>Streptosporangiaceae</taxon>
        <taxon>Streptosporangium</taxon>
    </lineage>
</organism>
<gene>
    <name evidence="3" type="ORF">GCM10022252_07920</name>
</gene>
<protein>
    <recommendedName>
        <fullName evidence="2">DUF2326 domain-containing protein</fullName>
    </recommendedName>
</protein>
<reference evidence="4" key="1">
    <citation type="journal article" date="2019" name="Int. J. Syst. Evol. Microbiol.">
        <title>The Global Catalogue of Microorganisms (GCM) 10K type strain sequencing project: providing services to taxonomists for standard genome sequencing and annotation.</title>
        <authorList>
            <consortium name="The Broad Institute Genomics Platform"/>
            <consortium name="The Broad Institute Genome Sequencing Center for Infectious Disease"/>
            <person name="Wu L."/>
            <person name="Ma J."/>
        </authorList>
    </citation>
    <scope>NUCLEOTIDE SEQUENCE [LARGE SCALE GENOMIC DNA]</scope>
    <source>
        <strain evidence="4">JCM 17388</strain>
    </source>
</reference>
<evidence type="ECO:0000259" key="2">
    <source>
        <dbReference type="Pfam" id="PF10088"/>
    </source>
</evidence>
<dbReference type="Proteomes" id="UP001501251">
    <property type="component" value="Unassembled WGS sequence"/>
</dbReference>
<comment type="caution">
    <text evidence="3">The sequence shown here is derived from an EMBL/GenBank/DDBJ whole genome shotgun (WGS) entry which is preliminary data.</text>
</comment>
<evidence type="ECO:0000256" key="1">
    <source>
        <dbReference type="SAM" id="Coils"/>
    </source>
</evidence>
<feature type="coiled-coil region" evidence="1">
    <location>
        <begin position="1"/>
        <end position="65"/>
    </location>
</feature>
<dbReference type="InterPro" id="IPR018760">
    <property type="entry name" value="DUF2326"/>
</dbReference>
<dbReference type="Pfam" id="PF10088">
    <property type="entry name" value="DUF2326"/>
    <property type="match status" value="1"/>
</dbReference>
<keyword evidence="1" id="KW-0175">Coiled coil</keyword>
<dbReference type="EMBL" id="BAABAQ010000001">
    <property type="protein sequence ID" value="GAA4182268.1"/>
    <property type="molecule type" value="Genomic_DNA"/>
</dbReference>